<reference evidence="1" key="1">
    <citation type="journal article" date="2020" name="mSystems">
        <title>Genome- and Community-Level Interaction Insights into Carbon Utilization and Element Cycling Functions of Hydrothermarchaeota in Hydrothermal Sediment.</title>
        <authorList>
            <person name="Zhou Z."/>
            <person name="Liu Y."/>
            <person name="Xu W."/>
            <person name="Pan J."/>
            <person name="Luo Z.H."/>
            <person name="Li M."/>
        </authorList>
    </citation>
    <scope>NUCLEOTIDE SEQUENCE [LARGE SCALE GENOMIC DNA]</scope>
    <source>
        <strain evidence="1">SpSt-1116</strain>
    </source>
</reference>
<sequence>MAVWEHWISDHERVVEVCDETSCFYSIDVFLQCRKVPVEILEHVYTLKSGRTALQYFRLKHLEGWTGVSSIELVFVIVEGIELPQLVSVRALSRDRIEIERIVEIRDKAFKLVERRCTE</sequence>
<name>A0A7J3ZJX9_9CREN</name>
<comment type="caution">
    <text evidence="1">The sequence shown here is derived from an EMBL/GenBank/DDBJ whole genome shotgun (WGS) entry which is preliminary data.</text>
</comment>
<organism evidence="1">
    <name type="scientific">Fervidicoccus fontis</name>
    <dbReference type="NCBI Taxonomy" id="683846"/>
    <lineage>
        <taxon>Archaea</taxon>
        <taxon>Thermoproteota</taxon>
        <taxon>Thermoprotei</taxon>
        <taxon>Fervidicoccales</taxon>
        <taxon>Fervidicoccaceae</taxon>
        <taxon>Fervidicoccus</taxon>
    </lineage>
</organism>
<protein>
    <submittedName>
        <fullName evidence="1">Uncharacterized protein</fullName>
    </submittedName>
</protein>
<dbReference type="EMBL" id="DRZC01000034">
    <property type="protein sequence ID" value="HHQ80397.1"/>
    <property type="molecule type" value="Genomic_DNA"/>
</dbReference>
<dbReference type="AlphaFoldDB" id="A0A7J3ZJX9"/>
<gene>
    <name evidence="1" type="ORF">ENM78_02900</name>
</gene>
<proteinExistence type="predicted"/>
<accession>A0A7J3ZJX9</accession>
<evidence type="ECO:0000313" key="1">
    <source>
        <dbReference type="EMBL" id="HHQ80397.1"/>
    </source>
</evidence>